<reference evidence="4" key="1">
    <citation type="journal article" date="2020" name="Stud. Mycol.">
        <title>101 Dothideomycetes genomes: A test case for predicting lifestyles and emergence of pathogens.</title>
        <authorList>
            <person name="Haridas S."/>
            <person name="Albert R."/>
            <person name="Binder M."/>
            <person name="Bloem J."/>
            <person name="LaButti K."/>
            <person name="Salamov A."/>
            <person name="Andreopoulos B."/>
            <person name="Baker S."/>
            <person name="Barry K."/>
            <person name="Bills G."/>
            <person name="Bluhm B."/>
            <person name="Cannon C."/>
            <person name="Castanera R."/>
            <person name="Culley D."/>
            <person name="Daum C."/>
            <person name="Ezra D."/>
            <person name="Gonzalez J."/>
            <person name="Henrissat B."/>
            <person name="Kuo A."/>
            <person name="Liang C."/>
            <person name="Lipzen A."/>
            <person name="Lutzoni F."/>
            <person name="Magnuson J."/>
            <person name="Mondo S."/>
            <person name="Nolan M."/>
            <person name="Ohm R."/>
            <person name="Pangilinan J."/>
            <person name="Park H.-J."/>
            <person name="Ramirez L."/>
            <person name="Alfaro M."/>
            <person name="Sun H."/>
            <person name="Tritt A."/>
            <person name="Yoshinaga Y."/>
            <person name="Zwiers L.-H."/>
            <person name="Turgeon B."/>
            <person name="Goodwin S."/>
            <person name="Spatafora J."/>
            <person name="Crous P."/>
            <person name="Grigoriev I."/>
        </authorList>
    </citation>
    <scope>NUCLEOTIDE SEQUENCE [LARGE SCALE GENOMIC DNA]</scope>
    <source>
        <strain evidence="4">CBS 304.66</strain>
    </source>
</reference>
<proteinExistence type="inferred from homology"/>
<name>A0A9P4TPU6_9PLEO</name>
<dbReference type="InterPro" id="IPR036291">
    <property type="entry name" value="NAD(P)-bd_dom_sf"/>
</dbReference>
<dbReference type="SUPFAM" id="SSF51735">
    <property type="entry name" value="NAD(P)-binding Rossmann-fold domains"/>
    <property type="match status" value="1"/>
</dbReference>
<evidence type="ECO:0000313" key="4">
    <source>
        <dbReference type="Proteomes" id="UP000800093"/>
    </source>
</evidence>
<dbReference type="EMBL" id="ML986583">
    <property type="protein sequence ID" value="KAF2269288.1"/>
    <property type="molecule type" value="Genomic_DNA"/>
</dbReference>
<dbReference type="Pfam" id="PF00106">
    <property type="entry name" value="adh_short"/>
    <property type="match status" value="1"/>
</dbReference>
<keyword evidence="2" id="KW-0560">Oxidoreductase</keyword>
<dbReference type="GO" id="GO:0016614">
    <property type="term" value="F:oxidoreductase activity, acting on CH-OH group of donors"/>
    <property type="evidence" value="ECO:0007669"/>
    <property type="project" value="UniProtKB-ARBA"/>
</dbReference>
<dbReference type="PANTHER" id="PTHR48107">
    <property type="entry name" value="NADPH-DEPENDENT ALDEHYDE REDUCTASE-LIKE PROTEIN, CHLOROPLASTIC-RELATED"/>
    <property type="match status" value="1"/>
</dbReference>
<sequence>MNPAPKPDHLPTSDGGSQLYKSAGKLNGRKALITGGDSGVGRSIAVLFAMEGANSFIAYLPQEERGAQQAKKLVEEKYYKCYLHSTDLKDRRNCKKLVENALKQLGGVDILINNAATQLIVEDIKDLEE</sequence>
<keyword evidence="4" id="KW-1185">Reference proteome</keyword>
<dbReference type="Proteomes" id="UP000800093">
    <property type="component" value="Unassembled WGS sequence"/>
</dbReference>
<dbReference type="AlphaFoldDB" id="A0A9P4TPU6"/>
<dbReference type="PRINTS" id="PR00081">
    <property type="entry name" value="GDHRDH"/>
</dbReference>
<evidence type="ECO:0000313" key="3">
    <source>
        <dbReference type="EMBL" id="KAF2269288.1"/>
    </source>
</evidence>
<comment type="similarity">
    <text evidence="1">Belongs to the short-chain dehydrogenases/reductases (SDR) family.</text>
</comment>
<evidence type="ECO:0000256" key="1">
    <source>
        <dbReference type="ARBA" id="ARBA00006484"/>
    </source>
</evidence>
<accession>A0A9P4TPU6</accession>
<organism evidence="3 4">
    <name type="scientific">Lojkania enalia</name>
    <dbReference type="NCBI Taxonomy" id="147567"/>
    <lineage>
        <taxon>Eukaryota</taxon>
        <taxon>Fungi</taxon>
        <taxon>Dikarya</taxon>
        <taxon>Ascomycota</taxon>
        <taxon>Pezizomycotina</taxon>
        <taxon>Dothideomycetes</taxon>
        <taxon>Pleosporomycetidae</taxon>
        <taxon>Pleosporales</taxon>
        <taxon>Pleosporales incertae sedis</taxon>
        <taxon>Lojkania</taxon>
    </lineage>
</organism>
<comment type="caution">
    <text evidence="3">The sequence shown here is derived from an EMBL/GenBank/DDBJ whole genome shotgun (WGS) entry which is preliminary data.</text>
</comment>
<dbReference type="OrthoDB" id="47007at2759"/>
<evidence type="ECO:0000256" key="2">
    <source>
        <dbReference type="ARBA" id="ARBA00023002"/>
    </source>
</evidence>
<protein>
    <submittedName>
        <fullName evidence="3">NAD(P)-binding protein</fullName>
    </submittedName>
</protein>
<dbReference type="InterPro" id="IPR002347">
    <property type="entry name" value="SDR_fam"/>
</dbReference>
<dbReference type="PANTHER" id="PTHR48107:SF26">
    <property type="entry name" value="OXIDOREDUCTASE, SHORT-CHAIN DEHYDROGENASE_REDUCTASE FAMILY (AFU_ORTHOLOGUE AFUA_4G05870)"/>
    <property type="match status" value="1"/>
</dbReference>
<dbReference type="Gene3D" id="3.40.50.720">
    <property type="entry name" value="NAD(P)-binding Rossmann-like Domain"/>
    <property type="match status" value="1"/>
</dbReference>
<gene>
    <name evidence="3" type="ORF">CC78DRAFT_605702</name>
</gene>